<sequence length="288" mass="31524">MAHNRLHFHHLSLKLPYFPHTLHATSLVPLPLPPPPPPSLLIYTPFHPLHNSHPPSFFLQLHSYNSLMALEALNSPTTPHTPLFRQDSFNHLRYSESWTKGKRSKRPRIDHPPTEEEYLALCLMLLARGGARASDSTTQPARCTSRDSVTVVDSKLVYKCSVCDKSFGSYQALGGHKASHRKNINNSGGGDVEQSSAVTTNSAGGGGKSHECSICHRCFPTGQALGGHKRCHYDGTVGGGHVSNHGQRGFDLNLPALPENIFSGEDEAESPHPAKRSRLFPPAKSIDD</sequence>
<organism evidence="1 2">
    <name type="scientific">Smallanthus sonchifolius</name>
    <dbReference type="NCBI Taxonomy" id="185202"/>
    <lineage>
        <taxon>Eukaryota</taxon>
        <taxon>Viridiplantae</taxon>
        <taxon>Streptophyta</taxon>
        <taxon>Embryophyta</taxon>
        <taxon>Tracheophyta</taxon>
        <taxon>Spermatophyta</taxon>
        <taxon>Magnoliopsida</taxon>
        <taxon>eudicotyledons</taxon>
        <taxon>Gunneridae</taxon>
        <taxon>Pentapetalae</taxon>
        <taxon>asterids</taxon>
        <taxon>campanulids</taxon>
        <taxon>Asterales</taxon>
        <taxon>Asteraceae</taxon>
        <taxon>Asteroideae</taxon>
        <taxon>Heliantheae alliance</taxon>
        <taxon>Millerieae</taxon>
        <taxon>Smallanthus</taxon>
    </lineage>
</organism>
<evidence type="ECO:0000313" key="2">
    <source>
        <dbReference type="Proteomes" id="UP001056120"/>
    </source>
</evidence>
<dbReference type="EMBL" id="CM042032">
    <property type="protein sequence ID" value="KAI3777370.1"/>
    <property type="molecule type" value="Genomic_DNA"/>
</dbReference>
<protein>
    <submittedName>
        <fullName evidence="1">Uncharacterized protein</fullName>
    </submittedName>
</protein>
<dbReference type="Proteomes" id="UP001056120">
    <property type="component" value="Linkage Group LG15"/>
</dbReference>
<reference evidence="1 2" key="2">
    <citation type="journal article" date="2022" name="Mol. Ecol. Resour.">
        <title>The genomes of chicory, endive, great burdock and yacon provide insights into Asteraceae paleo-polyploidization history and plant inulin production.</title>
        <authorList>
            <person name="Fan W."/>
            <person name="Wang S."/>
            <person name="Wang H."/>
            <person name="Wang A."/>
            <person name="Jiang F."/>
            <person name="Liu H."/>
            <person name="Zhao H."/>
            <person name="Xu D."/>
            <person name="Zhang Y."/>
        </authorList>
    </citation>
    <scope>NUCLEOTIDE SEQUENCE [LARGE SCALE GENOMIC DNA]</scope>
    <source>
        <strain evidence="2">cv. Yunnan</strain>
        <tissue evidence="1">Leaves</tissue>
    </source>
</reference>
<comment type="caution">
    <text evidence="1">The sequence shown here is derived from an EMBL/GenBank/DDBJ whole genome shotgun (WGS) entry which is preliminary data.</text>
</comment>
<accession>A0ACB9G2S8</accession>
<name>A0ACB9G2S8_9ASTR</name>
<keyword evidence="2" id="KW-1185">Reference proteome</keyword>
<proteinExistence type="predicted"/>
<gene>
    <name evidence="1" type="ORF">L1987_47170</name>
</gene>
<evidence type="ECO:0000313" key="1">
    <source>
        <dbReference type="EMBL" id="KAI3777370.1"/>
    </source>
</evidence>
<reference evidence="2" key="1">
    <citation type="journal article" date="2022" name="Mol. Ecol. Resour.">
        <title>The genomes of chicory, endive, great burdock and yacon provide insights into Asteraceae palaeo-polyploidization history and plant inulin production.</title>
        <authorList>
            <person name="Fan W."/>
            <person name="Wang S."/>
            <person name="Wang H."/>
            <person name="Wang A."/>
            <person name="Jiang F."/>
            <person name="Liu H."/>
            <person name="Zhao H."/>
            <person name="Xu D."/>
            <person name="Zhang Y."/>
        </authorList>
    </citation>
    <scope>NUCLEOTIDE SEQUENCE [LARGE SCALE GENOMIC DNA]</scope>
    <source>
        <strain evidence="2">cv. Yunnan</strain>
    </source>
</reference>